<keyword evidence="2 5" id="KW-0479">Metal-binding</keyword>
<dbReference type="Proteomes" id="UP000287166">
    <property type="component" value="Unassembled WGS sequence"/>
</dbReference>
<reference evidence="7 8" key="1">
    <citation type="journal article" date="2018" name="Sci. Rep.">
        <title>Genome sequence of the cauliflower mushroom Sparassis crispa (Hanabiratake) and its association with beneficial usage.</title>
        <authorList>
            <person name="Kiyama R."/>
            <person name="Furutani Y."/>
            <person name="Kawaguchi K."/>
            <person name="Nakanishi T."/>
        </authorList>
    </citation>
    <scope>NUCLEOTIDE SEQUENCE [LARGE SCALE GENOMIC DNA]</scope>
</reference>
<dbReference type="PROSITE" id="PS51471">
    <property type="entry name" value="FE2OG_OXY"/>
    <property type="match status" value="1"/>
</dbReference>
<evidence type="ECO:0000256" key="4">
    <source>
        <dbReference type="ARBA" id="ARBA00023004"/>
    </source>
</evidence>
<accession>A0A401GDN0</accession>
<dbReference type="PANTHER" id="PTHR10209:SF885">
    <property type="entry name" value="2OG-FE(II) OXYGENASE FAMILY, PUTATIVE (AFU_ORTHOLOGUE AFUA_2G00750)-RELATED"/>
    <property type="match status" value="1"/>
</dbReference>
<evidence type="ECO:0000313" key="8">
    <source>
        <dbReference type="Proteomes" id="UP000287166"/>
    </source>
</evidence>
<dbReference type="InterPro" id="IPR005123">
    <property type="entry name" value="Oxoglu/Fe-dep_dioxygenase_dom"/>
</dbReference>
<evidence type="ECO:0000256" key="5">
    <source>
        <dbReference type="RuleBase" id="RU003682"/>
    </source>
</evidence>
<dbReference type="PANTHER" id="PTHR10209">
    <property type="entry name" value="OXIDOREDUCTASE, 2OG-FE II OXYGENASE FAMILY PROTEIN"/>
    <property type="match status" value="1"/>
</dbReference>
<sequence>MSANFSSIPILDYALLSSPDTRGTFVAQLRHALINVGFLYLSHAPVDPADVAAVAAYAPRLFDLPQAAKDRVRMARSPHFFGYSRLGAELTKGRADQREQFDFGTACDARPWRAGDPEYLRLWGPSQWPDEALLPGFRATFLRYLAQLEALSAAFTRLLAEALGHAPGALDAFFEDAAHMQHRAKVVKYPARAPGAGGEPDQGVGPHFDSGFLTFLLQATEHPGLQVQNLAGEWVDAPPLPGTFVVNIGKGLEVATRGAARATSHRVRSPPPGSTARYSVPFFQNIAQGILVREHLLERASPSFPFPFPFPSLRSVRFGALML</sequence>
<protein>
    <recommendedName>
        <fullName evidence="6">Fe2OG dioxygenase domain-containing protein</fullName>
    </recommendedName>
</protein>
<dbReference type="InterPro" id="IPR027443">
    <property type="entry name" value="IPNS-like_sf"/>
</dbReference>
<comment type="similarity">
    <text evidence="1 5">Belongs to the iron/ascorbate-dependent oxidoreductase family.</text>
</comment>
<keyword evidence="4 5" id="KW-0408">Iron</keyword>
<evidence type="ECO:0000256" key="3">
    <source>
        <dbReference type="ARBA" id="ARBA00023002"/>
    </source>
</evidence>
<evidence type="ECO:0000256" key="1">
    <source>
        <dbReference type="ARBA" id="ARBA00008056"/>
    </source>
</evidence>
<dbReference type="SUPFAM" id="SSF51197">
    <property type="entry name" value="Clavaminate synthase-like"/>
    <property type="match status" value="1"/>
</dbReference>
<dbReference type="InterPro" id="IPR044861">
    <property type="entry name" value="IPNS-like_FE2OG_OXY"/>
</dbReference>
<feature type="non-terminal residue" evidence="7">
    <location>
        <position position="323"/>
    </location>
</feature>
<dbReference type="Pfam" id="PF14226">
    <property type="entry name" value="DIOX_N"/>
    <property type="match status" value="1"/>
</dbReference>
<dbReference type="RefSeq" id="XP_027611199.1">
    <property type="nucleotide sequence ID" value="XM_027755398.1"/>
</dbReference>
<dbReference type="GO" id="GO:0046872">
    <property type="term" value="F:metal ion binding"/>
    <property type="evidence" value="ECO:0007669"/>
    <property type="project" value="UniProtKB-KW"/>
</dbReference>
<dbReference type="Pfam" id="PF03171">
    <property type="entry name" value="2OG-FeII_Oxy"/>
    <property type="match status" value="1"/>
</dbReference>
<dbReference type="GO" id="GO:0016491">
    <property type="term" value="F:oxidoreductase activity"/>
    <property type="evidence" value="ECO:0007669"/>
    <property type="project" value="UniProtKB-KW"/>
</dbReference>
<dbReference type="OrthoDB" id="288590at2759"/>
<gene>
    <name evidence="7" type="ORF">SCP_0300010</name>
</gene>
<organism evidence="7 8">
    <name type="scientific">Sparassis crispa</name>
    <dbReference type="NCBI Taxonomy" id="139825"/>
    <lineage>
        <taxon>Eukaryota</taxon>
        <taxon>Fungi</taxon>
        <taxon>Dikarya</taxon>
        <taxon>Basidiomycota</taxon>
        <taxon>Agaricomycotina</taxon>
        <taxon>Agaricomycetes</taxon>
        <taxon>Polyporales</taxon>
        <taxon>Sparassidaceae</taxon>
        <taxon>Sparassis</taxon>
    </lineage>
</organism>
<keyword evidence="8" id="KW-1185">Reference proteome</keyword>
<comment type="caution">
    <text evidence="7">The sequence shown here is derived from an EMBL/GenBank/DDBJ whole genome shotgun (WGS) entry which is preliminary data.</text>
</comment>
<dbReference type="InterPro" id="IPR026992">
    <property type="entry name" value="DIOX_N"/>
</dbReference>
<evidence type="ECO:0000259" key="6">
    <source>
        <dbReference type="PROSITE" id="PS51471"/>
    </source>
</evidence>
<dbReference type="EMBL" id="BFAD01000003">
    <property type="protein sequence ID" value="GBE80286.1"/>
    <property type="molecule type" value="Genomic_DNA"/>
</dbReference>
<proteinExistence type="inferred from homology"/>
<dbReference type="STRING" id="139825.A0A401GDN0"/>
<evidence type="ECO:0000256" key="2">
    <source>
        <dbReference type="ARBA" id="ARBA00022723"/>
    </source>
</evidence>
<dbReference type="GeneID" id="38777203"/>
<feature type="domain" description="Fe2OG dioxygenase" evidence="6">
    <location>
        <begin position="176"/>
        <end position="286"/>
    </location>
</feature>
<keyword evidence="3 5" id="KW-0560">Oxidoreductase</keyword>
<dbReference type="Gene3D" id="2.60.120.330">
    <property type="entry name" value="B-lactam Antibiotic, Isopenicillin N Synthase, Chain"/>
    <property type="match status" value="1"/>
</dbReference>
<evidence type="ECO:0000313" key="7">
    <source>
        <dbReference type="EMBL" id="GBE80286.1"/>
    </source>
</evidence>
<dbReference type="InParanoid" id="A0A401GDN0"/>
<dbReference type="AlphaFoldDB" id="A0A401GDN0"/>
<name>A0A401GDN0_9APHY</name>